<keyword evidence="1" id="KW-0732">Signal</keyword>
<evidence type="ECO:0000256" key="1">
    <source>
        <dbReference type="SAM" id="SignalP"/>
    </source>
</evidence>
<protein>
    <submittedName>
        <fullName evidence="2">Secreted protein</fullName>
    </submittedName>
</protein>
<evidence type="ECO:0000313" key="2">
    <source>
        <dbReference type="EMBL" id="CBH48047.1"/>
    </source>
</evidence>
<accession>A0A3S5Y695</accession>
<evidence type="ECO:0000313" key="3">
    <source>
        <dbReference type="Proteomes" id="UP000006892"/>
    </source>
</evidence>
<dbReference type="Proteomes" id="UP001154400">
    <property type="component" value="Chromosome"/>
</dbReference>
<organism evidence="2">
    <name type="scientific">Rhodococcus hoagii (strain 103S)</name>
    <name type="common">Rhodococcus equi</name>
    <dbReference type="NCBI Taxonomy" id="685727"/>
    <lineage>
        <taxon>Bacteria</taxon>
        <taxon>Bacillati</taxon>
        <taxon>Actinomycetota</taxon>
        <taxon>Actinomycetes</taxon>
        <taxon>Mycobacteriales</taxon>
        <taxon>Nocardiaceae</taxon>
        <taxon>Prescottella</taxon>
    </lineage>
</organism>
<sequence>MRRLWAAVFTAVLSLSAFATTAGAAPPASVLGSSGSLGSSLGSSESSESYEPVDPTAGTLIATSGFDVKRDGFSFANWGSADATHRRGMTPSMMQTLYGDRICARIVDGGCVLTATGQALQADMNENAGGGHCFGFAALAGLFATGQLDKADYLPAGLSVYEAPPSDLLDGLITRYASTQYSPPTNSARAAFPVAGIVEELEAAWDRGENYLLAIFQEGVGGHAVTPIAVRDLGDGRIGIVVYDNNFPGVENMIVANPGAETWYYTTALVPAESKYRFIGSPDNPMNLFQLPQTPAVHECLICKDEGDDSVLVVVKDNAKNRDGTIIDWDFDITAPGGGEIEGLEQVEIFDNRNTNTFRVPAGVAFEMTLDGVPAGPAADVDISLYGDGWINEIDDIELSPGARTSVKVDQDQRKLDLSSNSVLAPTLRLASEQANWSVAAVGAGLRVLPGSTLSVARETDGDYVYALRGVGLPGSLKLDIRHRDGVRDRDVTTGGPVSIPVDSSASVAAHVWNGETPLTVRVEGNGVDRTYPMVPAS</sequence>
<proteinExistence type="predicted"/>
<dbReference type="AlphaFoldDB" id="A0A3S5Y695"/>
<dbReference type="KEGG" id="req:REQ_19850"/>
<feature type="signal peptide" evidence="1">
    <location>
        <begin position="1"/>
        <end position="19"/>
    </location>
</feature>
<gene>
    <name evidence="2" type="ordered locus">REQ_19850</name>
</gene>
<name>A0A3S5Y695_RHOH1</name>
<dbReference type="EMBL" id="FN563149">
    <property type="protein sequence ID" value="CBH48047.1"/>
    <property type="molecule type" value="Genomic_DNA"/>
</dbReference>
<reference evidence="2" key="1">
    <citation type="journal article" date="2010" name="PLoS Genet.">
        <title>The genome of a pathogenic rhodococcus: cooptive virulence underpinned by key gene acquisitions.</title>
        <authorList>
            <person name="Letek M."/>
            <person name="Gonzalez P."/>
            <person name="Macarthur I."/>
            <person name="Rodriguez H."/>
            <person name="Freeman T.C."/>
            <person name="Valero-Rello A."/>
            <person name="Blanco M."/>
            <person name="Buckley T."/>
            <person name="Cherevach I."/>
            <person name="Fahey R."/>
            <person name="Hapeshi A."/>
            <person name="Holdstock J."/>
            <person name="Leadon D."/>
            <person name="Navas J."/>
            <person name="Ocampo A."/>
            <person name="Quail M.A."/>
            <person name="Sanders M."/>
            <person name="Scortti M.M."/>
            <person name="Prescott J.F."/>
            <person name="Fogarty U."/>
            <person name="Meijer W.G."/>
            <person name="Parkhill J."/>
            <person name="Bentley S.D."/>
            <person name="Vazquez-Boland J.A."/>
        </authorList>
    </citation>
    <scope>NUCLEOTIDE SEQUENCE [LARGE SCALE GENOMIC DNA]</scope>
    <source>
        <strain evidence="2 3">103S</strain>
    </source>
</reference>
<feature type="chain" id="PRO_5039443620" evidence="1">
    <location>
        <begin position="20"/>
        <end position="538"/>
    </location>
</feature>